<comment type="caution">
    <text evidence="1">The sequence shown here is derived from an EMBL/GenBank/DDBJ whole genome shotgun (WGS) entry which is preliminary data.</text>
</comment>
<proteinExistence type="predicted"/>
<dbReference type="InterPro" id="IPR055708">
    <property type="entry name" value="DUF7284"/>
</dbReference>
<protein>
    <submittedName>
        <fullName evidence="1">Uncharacterized protein</fullName>
    </submittedName>
</protein>
<evidence type="ECO:0000313" key="2">
    <source>
        <dbReference type="Proteomes" id="UP000783863"/>
    </source>
</evidence>
<organism evidence="1 2">
    <name type="scientific">Haloarcula salinisoli</name>
    <dbReference type="NCBI Taxonomy" id="2487746"/>
    <lineage>
        <taxon>Archaea</taxon>
        <taxon>Methanobacteriati</taxon>
        <taxon>Methanobacteriota</taxon>
        <taxon>Stenosarchaea group</taxon>
        <taxon>Halobacteria</taxon>
        <taxon>Halobacteriales</taxon>
        <taxon>Haloarculaceae</taxon>
        <taxon>Haloarcula</taxon>
    </lineage>
</organism>
<dbReference type="EMBL" id="RKLQ01000001">
    <property type="protein sequence ID" value="MBX0302411.1"/>
    <property type="molecule type" value="Genomic_DNA"/>
</dbReference>
<dbReference type="Pfam" id="PF23955">
    <property type="entry name" value="DUF7284"/>
    <property type="match status" value="1"/>
</dbReference>
<reference evidence="1" key="1">
    <citation type="submission" date="2021-06" db="EMBL/GenBank/DDBJ databases">
        <title>Halomicroarcula sp. F24A a new haloarchaeum isolated from saline soil.</title>
        <authorList>
            <person name="Duran-Viseras A."/>
            <person name="Sanchez-Porro C."/>
            <person name="Ventosa A."/>
        </authorList>
    </citation>
    <scope>NUCLEOTIDE SEQUENCE</scope>
    <source>
        <strain evidence="1">F24A</strain>
    </source>
</reference>
<accession>A0A8J8C6L1</accession>
<dbReference type="Proteomes" id="UP000783863">
    <property type="component" value="Unassembled WGS sequence"/>
</dbReference>
<gene>
    <name evidence="1" type="ORF">EGD98_01865</name>
</gene>
<dbReference type="AlphaFoldDB" id="A0A8J8C6L1"/>
<evidence type="ECO:0000313" key="1">
    <source>
        <dbReference type="EMBL" id="MBX0302411.1"/>
    </source>
</evidence>
<sequence length="290" mass="30922">MSRATSTVVDVTAFLLLVGAAVAVVVNGAAVEPVTTENPAAERTELLATSTASIEYTLAVPGRPPNGTTNATATHTRTAHGTLAQLLAEAAMSHVSFEGNRLSRAGAGFERQVATTIRNRLHERGRRTAVWAHWEPYRGSPLDGTMRVGERPPPSADVDAATTTVASPASVRNDQLQRVAKTSGYRGVAGVVAGAVVDGLFPPQQAQLALDGDYPDERLMERRYRRMRALTRAGELSVESTSASDLNAELSAALTERFATDMQRRFDSPEAAADAVRTGNVSITVRTWEP</sequence>
<name>A0A8J8C6L1_9EURY</name>
<dbReference type="RefSeq" id="WP_220586649.1">
    <property type="nucleotide sequence ID" value="NZ_RKLQ01000001.1"/>
</dbReference>
<keyword evidence="2" id="KW-1185">Reference proteome</keyword>